<evidence type="ECO:0000313" key="3">
    <source>
        <dbReference type="Proteomes" id="UP000034881"/>
    </source>
</evidence>
<name>A0A0G0T5J2_9BACT</name>
<protein>
    <submittedName>
        <fullName evidence="2">Uncharacterized protein</fullName>
    </submittedName>
</protein>
<organism evidence="2 3">
    <name type="scientific">Candidatus Daviesbacteria bacterium GW2011_GWC2_40_12</name>
    <dbReference type="NCBI Taxonomy" id="1618431"/>
    <lineage>
        <taxon>Bacteria</taxon>
        <taxon>Candidatus Daviesiibacteriota</taxon>
    </lineage>
</organism>
<dbReference type="Proteomes" id="UP000034881">
    <property type="component" value="Unassembled WGS sequence"/>
</dbReference>
<dbReference type="AlphaFoldDB" id="A0A0G0T5J2"/>
<feature type="region of interest" description="Disordered" evidence="1">
    <location>
        <begin position="12"/>
        <end position="31"/>
    </location>
</feature>
<accession>A0A0G0T5J2</accession>
<proteinExistence type="predicted"/>
<evidence type="ECO:0000313" key="2">
    <source>
        <dbReference type="EMBL" id="KKR42405.1"/>
    </source>
</evidence>
<reference evidence="2 3" key="1">
    <citation type="journal article" date="2015" name="Nature">
        <title>rRNA introns, odd ribosomes, and small enigmatic genomes across a large radiation of phyla.</title>
        <authorList>
            <person name="Brown C.T."/>
            <person name="Hug L.A."/>
            <person name="Thomas B.C."/>
            <person name="Sharon I."/>
            <person name="Castelle C.J."/>
            <person name="Singh A."/>
            <person name="Wilkins M.J."/>
            <person name="Williams K.H."/>
            <person name="Banfield J.F."/>
        </authorList>
    </citation>
    <scope>NUCLEOTIDE SEQUENCE [LARGE SCALE GENOMIC DNA]</scope>
</reference>
<dbReference type="EMBL" id="LBYB01000002">
    <property type="protein sequence ID" value="KKR42405.1"/>
    <property type="molecule type" value="Genomic_DNA"/>
</dbReference>
<sequence length="282" mass="32089">MELIESTKYKLPDSSRHLPKNPRPLARPDIRNDLVEGDPGVMFSSLEPLMGELGFCEDKKFRDRVSRKGRWRIWTRVVDIPNFPEGETRVNSFLAYYKPDKIATAPRVLLRQSLSSLDEEEISKDLAEFTRHFVERPTLRRLPNTALANQRGFQYAESAALGALVGGVVQALRGRGVSEGRNPSVARGVLIGGIAFPVITGALHYMGERSARSRIPRIDQYQAGEYVWDALVAEFRHRLTVSIQQDDFRRDWINRAEFKGLPPEDLAVKYLENYYGVDGQKK</sequence>
<evidence type="ECO:0000256" key="1">
    <source>
        <dbReference type="SAM" id="MobiDB-lite"/>
    </source>
</evidence>
<gene>
    <name evidence="2" type="ORF">UT77_C0002G0058</name>
</gene>
<comment type="caution">
    <text evidence="2">The sequence shown here is derived from an EMBL/GenBank/DDBJ whole genome shotgun (WGS) entry which is preliminary data.</text>
</comment>